<name>U2FNR4_9MOLU</name>
<feature type="region of interest" description="Disordered" evidence="1">
    <location>
        <begin position="133"/>
        <end position="171"/>
    </location>
</feature>
<dbReference type="Gene3D" id="3.10.350.10">
    <property type="entry name" value="LysM domain"/>
    <property type="match status" value="1"/>
</dbReference>
<evidence type="ECO:0000313" key="4">
    <source>
        <dbReference type="Proteomes" id="UP000005707"/>
    </source>
</evidence>
<gene>
    <name evidence="3" type="ORF">HLPCO_001099</name>
</gene>
<accession>U2FNR4</accession>
<dbReference type="EMBL" id="AFNU02000003">
    <property type="protein sequence ID" value="ERJ12759.1"/>
    <property type="molecule type" value="Genomic_DNA"/>
</dbReference>
<organism evidence="3 4">
    <name type="scientific">Haloplasma contractile SSD-17B</name>
    <dbReference type="NCBI Taxonomy" id="1033810"/>
    <lineage>
        <taxon>Bacteria</taxon>
        <taxon>Bacillati</taxon>
        <taxon>Mycoplasmatota</taxon>
        <taxon>Mollicutes</taxon>
        <taxon>Haloplasmatales</taxon>
        <taxon>Haloplasmataceae</taxon>
        <taxon>Haloplasma</taxon>
    </lineage>
</organism>
<dbReference type="PROSITE" id="PS51782">
    <property type="entry name" value="LYSM"/>
    <property type="match status" value="1"/>
</dbReference>
<dbReference type="eggNOG" id="COG1388">
    <property type="taxonomic scope" value="Bacteria"/>
</dbReference>
<dbReference type="OrthoDB" id="2033517at2"/>
<dbReference type="SMART" id="SM00257">
    <property type="entry name" value="LysM"/>
    <property type="match status" value="1"/>
</dbReference>
<feature type="region of interest" description="Disordered" evidence="1">
    <location>
        <begin position="438"/>
        <end position="470"/>
    </location>
</feature>
<evidence type="ECO:0000313" key="3">
    <source>
        <dbReference type="EMBL" id="ERJ12759.1"/>
    </source>
</evidence>
<reference evidence="3 4" key="1">
    <citation type="journal article" date="2011" name="J. Bacteriol.">
        <title>Genome sequence of Haloplasma contractile, an unusual contractile bacterium from a deep-sea anoxic brine lake.</title>
        <authorList>
            <person name="Antunes A."/>
            <person name="Alam I."/>
            <person name="El Dorry H."/>
            <person name="Siam R."/>
            <person name="Robertson A."/>
            <person name="Bajic V.B."/>
            <person name="Stingl U."/>
        </authorList>
    </citation>
    <scope>NUCLEOTIDE SEQUENCE [LARGE SCALE GENOMIC DNA]</scope>
    <source>
        <strain evidence="3 4">SSD-17B</strain>
    </source>
</reference>
<evidence type="ECO:0000259" key="2">
    <source>
        <dbReference type="PROSITE" id="PS51782"/>
    </source>
</evidence>
<feature type="compositionally biased region" description="Low complexity" evidence="1">
    <location>
        <begin position="162"/>
        <end position="171"/>
    </location>
</feature>
<feature type="region of interest" description="Disordered" evidence="1">
    <location>
        <begin position="81"/>
        <end position="108"/>
    </location>
</feature>
<dbReference type="AlphaFoldDB" id="U2FNR4"/>
<proteinExistence type="predicted"/>
<feature type="domain" description="LysM" evidence="2">
    <location>
        <begin position="2"/>
        <end position="47"/>
    </location>
</feature>
<dbReference type="SUPFAM" id="SSF54106">
    <property type="entry name" value="LysM domain"/>
    <property type="match status" value="1"/>
</dbReference>
<dbReference type="InterPro" id="IPR018392">
    <property type="entry name" value="LysM"/>
</dbReference>
<evidence type="ECO:0000256" key="1">
    <source>
        <dbReference type="SAM" id="MobiDB-lite"/>
    </source>
</evidence>
<keyword evidence="4" id="KW-1185">Reference proteome</keyword>
<dbReference type="STRING" id="1033810.HLPCO_001099"/>
<dbReference type="InParanoid" id="U2FNR4"/>
<comment type="caution">
    <text evidence="3">The sequence shown here is derived from an EMBL/GenBank/DDBJ whole genome shotgun (WGS) entry which is preliminary data.</text>
</comment>
<protein>
    <submittedName>
        <fullName evidence="3">SpoVID-dependent spore coat assembly factor SafA protein</fullName>
    </submittedName>
</protein>
<feature type="compositionally biased region" description="Basic and acidic residues" evidence="1">
    <location>
        <begin position="135"/>
        <end position="147"/>
    </location>
</feature>
<sequence length="533" mass="61331">MKIHIVQVNDTIDRIAKKYDVDVEDIKKHNRQINNFKSIAPGMKLKIPVLTQTVEEELIDNSPSVESYYPSLDDINAYEEQDQDMDSTNKKEKVEVNNQTDISKTEEVNTIYGQYEDGKELENELEIEGYSGDIDNEKQDQTDDGKQYKPSHSANPYSKNDQQNQQSYHYNSPQQPYQQYAYQQPYQVTPQYQYTVPQQYGYNQHQPTYYQGTPDQYYANPNFYRSGGPCPCEQQVSTYQQPAQNQMQQVPIGSVYQQPSQNQMQQVPIGSVYQQPTQNQMQQAPIGGVYQQPTQKQMQQAPIGGVYQQPTQNQSYQTNQGTTYHQTNRQSEPNSQELRALNGQHAQGSGDEINIGFNQQYPQSQNMNSQTNMGGDCSKHESTVNQNVPYFNPHIPFNVPVSQDNSYNENIEKTMTNQQKLNQPNQMYNTQQQQQNMTYNMNPNPYVNMGPVNPNEINRKNNNGNSSNDYASLYQSNGNQQGLVGSRHMQEIFRKEVHNGAIMNEPTNEDDTDGFTVTKIKKKIHVDLRKNKK</sequence>
<dbReference type="CDD" id="cd00118">
    <property type="entry name" value="LysM"/>
    <property type="match status" value="1"/>
</dbReference>
<dbReference type="Pfam" id="PF01476">
    <property type="entry name" value="LysM"/>
    <property type="match status" value="1"/>
</dbReference>
<feature type="region of interest" description="Disordered" evidence="1">
    <location>
        <begin position="309"/>
        <end position="335"/>
    </location>
</feature>
<dbReference type="Proteomes" id="UP000005707">
    <property type="component" value="Unassembled WGS sequence"/>
</dbReference>
<reference evidence="3 4" key="2">
    <citation type="journal article" date="2013" name="PLoS ONE">
        <title>INDIGO - INtegrated Data Warehouse of MIcrobial GenOmes with Examples from the Red Sea Extremophiles.</title>
        <authorList>
            <person name="Alam I."/>
            <person name="Antunes A."/>
            <person name="Kamau A.A."/>
            <person name="Ba Alawi W."/>
            <person name="Kalkatawi M."/>
            <person name="Stingl U."/>
            <person name="Bajic V.B."/>
        </authorList>
    </citation>
    <scope>NUCLEOTIDE SEQUENCE [LARGE SCALE GENOMIC DNA]</scope>
    <source>
        <strain evidence="3 4">SSD-17B</strain>
    </source>
</reference>
<dbReference type="InterPro" id="IPR036779">
    <property type="entry name" value="LysM_dom_sf"/>
</dbReference>
<feature type="compositionally biased region" description="Polar residues" evidence="1">
    <location>
        <begin position="150"/>
        <end position="161"/>
    </location>
</feature>
<dbReference type="RefSeq" id="WP_008825830.1">
    <property type="nucleotide sequence ID" value="NZ_AFNU02000003.1"/>
</dbReference>